<dbReference type="AlphaFoldDB" id="A0A381NL56"/>
<evidence type="ECO:0000256" key="1">
    <source>
        <dbReference type="SAM" id="Phobius"/>
    </source>
</evidence>
<accession>A0A381NL56</accession>
<feature type="transmembrane region" description="Helical" evidence="1">
    <location>
        <begin position="175"/>
        <end position="195"/>
    </location>
</feature>
<evidence type="ECO:0000313" key="2">
    <source>
        <dbReference type="EMBL" id="SUZ55257.1"/>
    </source>
</evidence>
<dbReference type="Pfam" id="PF02325">
    <property type="entry name" value="CCB3_YggT"/>
    <property type="match status" value="2"/>
</dbReference>
<sequence>MFQFLEWLAGATCFGLFIYKWIIIAAVVMTWVSADPHNQIVQWIGRVTRPLWVWCEQRMPVMMAHFSAYASILVVIFAQIVLPAEIRSLNLLFQGQTDFAGVVLQSGGHLLQGMSIVVQSLLFFCIFVLIAWFVLTLVNPSLSNPLVRIIHVLADPLITPVQNYLPRTRIDWSPLVSVLLFYLISSSIISPIGFYGSTLSNPVSICIY</sequence>
<keyword evidence="1" id="KW-1133">Transmembrane helix</keyword>
<dbReference type="GO" id="GO:0016020">
    <property type="term" value="C:membrane"/>
    <property type="evidence" value="ECO:0007669"/>
    <property type="project" value="InterPro"/>
</dbReference>
<keyword evidence="1" id="KW-0472">Membrane</keyword>
<keyword evidence="1" id="KW-0812">Transmembrane</keyword>
<dbReference type="EMBL" id="UINC01000436">
    <property type="protein sequence ID" value="SUZ55257.1"/>
    <property type="molecule type" value="Genomic_DNA"/>
</dbReference>
<proteinExistence type="predicted"/>
<dbReference type="InterPro" id="IPR003425">
    <property type="entry name" value="CCB3/YggT"/>
</dbReference>
<evidence type="ECO:0008006" key="3">
    <source>
        <dbReference type="Google" id="ProtNLM"/>
    </source>
</evidence>
<gene>
    <name evidence="2" type="ORF">METZ01_LOCUS8111</name>
</gene>
<feature type="transmembrane region" description="Helical" evidence="1">
    <location>
        <begin position="116"/>
        <end position="138"/>
    </location>
</feature>
<feature type="transmembrane region" description="Helical" evidence="1">
    <location>
        <begin position="7"/>
        <end position="32"/>
    </location>
</feature>
<organism evidence="2">
    <name type="scientific">marine metagenome</name>
    <dbReference type="NCBI Taxonomy" id="408172"/>
    <lineage>
        <taxon>unclassified sequences</taxon>
        <taxon>metagenomes</taxon>
        <taxon>ecological metagenomes</taxon>
    </lineage>
</organism>
<feature type="transmembrane region" description="Helical" evidence="1">
    <location>
        <begin position="62"/>
        <end position="82"/>
    </location>
</feature>
<reference evidence="2" key="1">
    <citation type="submission" date="2018-05" db="EMBL/GenBank/DDBJ databases">
        <authorList>
            <person name="Lanie J.A."/>
            <person name="Ng W.-L."/>
            <person name="Kazmierczak K.M."/>
            <person name="Andrzejewski T.M."/>
            <person name="Davidsen T.M."/>
            <person name="Wayne K.J."/>
            <person name="Tettelin H."/>
            <person name="Glass J.I."/>
            <person name="Rusch D."/>
            <person name="Podicherti R."/>
            <person name="Tsui H.-C.T."/>
            <person name="Winkler M.E."/>
        </authorList>
    </citation>
    <scope>NUCLEOTIDE SEQUENCE</scope>
</reference>
<name>A0A381NL56_9ZZZZ</name>
<protein>
    <recommendedName>
        <fullName evidence="3">YggT family protein</fullName>
    </recommendedName>
</protein>